<keyword evidence="1 2" id="KW-0547">Nucleotide-binding</keyword>
<comment type="similarity">
    <text evidence="2">Belongs to the 5-formyltetrahydrofolate cyclo-ligase family.</text>
</comment>
<keyword evidence="2" id="KW-0460">Magnesium</keyword>
<dbReference type="GO" id="GO:0005524">
    <property type="term" value="F:ATP binding"/>
    <property type="evidence" value="ECO:0007669"/>
    <property type="project" value="UniProtKB-KW"/>
</dbReference>
<keyword evidence="4" id="KW-1185">Reference proteome</keyword>
<dbReference type="GO" id="GO:0030272">
    <property type="term" value="F:5-formyltetrahydrofolate cyclo-ligase activity"/>
    <property type="evidence" value="ECO:0007669"/>
    <property type="project" value="UniProtKB-EC"/>
</dbReference>
<protein>
    <recommendedName>
        <fullName evidence="2">5-formyltetrahydrofolate cyclo-ligase</fullName>
        <ecNumber evidence="2">6.3.3.2</ecNumber>
    </recommendedName>
</protein>
<reference evidence="4" key="1">
    <citation type="submission" date="2018-11" db="EMBL/GenBank/DDBJ databases">
        <title>Phylogenetic, genomic, and biogeographic characterization of a novel and ubiquitous marine invertebrate-associated Rickettsiales parasite, Candidatus Marinoinvertebrata rohwerii, gen. nov., sp. nov.</title>
        <authorList>
            <person name="Klinges J.G."/>
            <person name="Rosales S.M."/>
            <person name="Mcminds R."/>
            <person name="Shaver E.C."/>
            <person name="Shantz A."/>
            <person name="Peters E.C."/>
            <person name="Burkepile D.E."/>
            <person name="Silliman B.R."/>
            <person name="Vega Thurber R.L."/>
        </authorList>
    </citation>
    <scope>NUCLEOTIDE SEQUENCE [LARGE SCALE GENOMIC DNA]</scope>
    <source>
        <strain evidence="4">a_cerv_44</strain>
    </source>
</reference>
<evidence type="ECO:0000256" key="2">
    <source>
        <dbReference type="RuleBase" id="RU361279"/>
    </source>
</evidence>
<dbReference type="Pfam" id="PF01812">
    <property type="entry name" value="5-FTHF_cyc-lig"/>
    <property type="match status" value="1"/>
</dbReference>
<dbReference type="GO" id="GO:0046872">
    <property type="term" value="F:metal ion binding"/>
    <property type="evidence" value="ECO:0007669"/>
    <property type="project" value="UniProtKB-KW"/>
</dbReference>
<keyword evidence="1 2" id="KW-0067">ATP-binding</keyword>
<comment type="caution">
    <text evidence="3">The sequence shown here is derived from an EMBL/GenBank/DDBJ whole genome shotgun (WGS) entry which is preliminary data.</text>
</comment>
<proteinExistence type="inferred from homology"/>
<dbReference type="NCBIfam" id="TIGR02727">
    <property type="entry name" value="MTHFS_bact"/>
    <property type="match status" value="1"/>
</dbReference>
<dbReference type="AlphaFoldDB" id="A0A429XSM7"/>
<feature type="binding site" evidence="1">
    <location>
        <begin position="8"/>
        <end position="12"/>
    </location>
    <ligand>
        <name>ATP</name>
        <dbReference type="ChEBI" id="CHEBI:30616"/>
    </ligand>
</feature>
<dbReference type="InterPro" id="IPR024185">
    <property type="entry name" value="FTHF_cligase-like_sf"/>
</dbReference>
<dbReference type="OrthoDB" id="9801938at2"/>
<dbReference type="PIRSF" id="PIRSF006806">
    <property type="entry name" value="FTHF_cligase"/>
    <property type="match status" value="1"/>
</dbReference>
<evidence type="ECO:0000313" key="3">
    <source>
        <dbReference type="EMBL" id="RST70086.1"/>
    </source>
</evidence>
<name>A0A429XSM7_9RICK</name>
<feature type="binding site" evidence="1">
    <location>
        <begin position="134"/>
        <end position="142"/>
    </location>
    <ligand>
        <name>ATP</name>
        <dbReference type="ChEBI" id="CHEBI:30616"/>
    </ligand>
</feature>
<feature type="binding site" evidence="1">
    <location>
        <position position="57"/>
    </location>
    <ligand>
        <name>substrate</name>
    </ligand>
</feature>
<dbReference type="PANTHER" id="PTHR23407">
    <property type="entry name" value="ATPASE INHIBITOR/5-FORMYLTETRAHYDROFOLATE CYCLO-LIGASE"/>
    <property type="match status" value="1"/>
</dbReference>
<comment type="catalytic activity">
    <reaction evidence="2">
        <text>(6S)-5-formyl-5,6,7,8-tetrahydrofolate + ATP = (6R)-5,10-methenyltetrahydrofolate + ADP + phosphate</text>
        <dbReference type="Rhea" id="RHEA:10488"/>
        <dbReference type="ChEBI" id="CHEBI:30616"/>
        <dbReference type="ChEBI" id="CHEBI:43474"/>
        <dbReference type="ChEBI" id="CHEBI:57455"/>
        <dbReference type="ChEBI" id="CHEBI:57457"/>
        <dbReference type="ChEBI" id="CHEBI:456216"/>
        <dbReference type="EC" id="6.3.3.2"/>
    </reaction>
</comment>
<dbReference type="SUPFAM" id="SSF100950">
    <property type="entry name" value="NagB/RpiA/CoA transferase-like"/>
    <property type="match status" value="1"/>
</dbReference>
<feature type="binding site" evidence="1">
    <location>
        <position position="62"/>
    </location>
    <ligand>
        <name>substrate</name>
    </ligand>
</feature>
<dbReference type="InterPro" id="IPR037171">
    <property type="entry name" value="NagB/RpiA_transferase-like"/>
</dbReference>
<dbReference type="RefSeq" id="WP_126044461.1">
    <property type="nucleotide sequence ID" value="NZ_RXFM01000016.1"/>
</dbReference>
<comment type="cofactor">
    <cofactor evidence="2">
        <name>Mg(2+)</name>
        <dbReference type="ChEBI" id="CHEBI:18420"/>
    </cofactor>
</comment>
<dbReference type="Proteomes" id="UP000279470">
    <property type="component" value="Unassembled WGS sequence"/>
</dbReference>
<evidence type="ECO:0000256" key="1">
    <source>
        <dbReference type="PIRSR" id="PIRSR006806-1"/>
    </source>
</evidence>
<keyword evidence="3" id="KW-0436">Ligase</keyword>
<dbReference type="InterPro" id="IPR002698">
    <property type="entry name" value="FTHF_cligase"/>
</dbReference>
<dbReference type="Gene3D" id="3.40.50.10420">
    <property type="entry name" value="NagB/RpiA/CoA transferase-like"/>
    <property type="match status" value="1"/>
</dbReference>
<accession>A0A429XSM7</accession>
<evidence type="ECO:0000313" key="4">
    <source>
        <dbReference type="Proteomes" id="UP000279470"/>
    </source>
</evidence>
<dbReference type="EC" id="6.3.3.2" evidence="2"/>
<sequence length="186" mass="21736">MNHNVNLKKKLRQNLITKRKQLTKSEVKDLNKKIFKNLNDKFGIDFFKNLSFVSGYMPFNNEAEVITIMSWLNRNGVKTTLPRIHNDSIKFYEWNQYFPLIKNSLNIYEPLVGIEVIPKVLFIPLVGFDKNLNRLGHGFGHYDKKLSTMPNSIKIGIGYSLQEVEKIPIEEHDVKLDYIITNSICY</sequence>
<dbReference type="GO" id="GO:0035999">
    <property type="term" value="P:tetrahydrofolate interconversion"/>
    <property type="evidence" value="ECO:0007669"/>
    <property type="project" value="TreeGrafter"/>
</dbReference>
<gene>
    <name evidence="3" type="ORF">EIC27_01860</name>
</gene>
<dbReference type="PANTHER" id="PTHR23407:SF11">
    <property type="entry name" value="CHROMOSOME UNDETERMINED SCAFFOLD_24, WHOLE GENOME SHOTGUN SEQUENCE"/>
    <property type="match status" value="1"/>
</dbReference>
<organism evidence="3 4">
    <name type="scientific">Candidatus Aquarickettsia rohweri</name>
    <dbReference type="NCBI Taxonomy" id="2602574"/>
    <lineage>
        <taxon>Bacteria</taxon>
        <taxon>Pseudomonadati</taxon>
        <taxon>Pseudomonadota</taxon>
        <taxon>Alphaproteobacteria</taxon>
        <taxon>Rickettsiales</taxon>
        <taxon>Candidatus Midichloriaceae</taxon>
        <taxon>Candidatus Aquarickettsia</taxon>
    </lineage>
</organism>
<dbReference type="EMBL" id="RXFM01000016">
    <property type="protein sequence ID" value="RST70086.1"/>
    <property type="molecule type" value="Genomic_DNA"/>
</dbReference>
<dbReference type="GO" id="GO:0009396">
    <property type="term" value="P:folic acid-containing compound biosynthetic process"/>
    <property type="evidence" value="ECO:0007669"/>
    <property type="project" value="TreeGrafter"/>
</dbReference>
<keyword evidence="2" id="KW-0479">Metal-binding</keyword>